<sequence length="156" mass="16538">MNVSLFPLPEGEAAAGFDTVVARFHDLEERSEDDPSAPLCDLGEDGDVLRQVLERADFKDLAGLMISGGRPVGDDGVGTVCLSLTPDEVTRVDGTLSGIDLDDVMRAAPAVLSPMFRAGGIPESYEDGLRDCLEELRAVYRLAAGRGLAVAQVFQG</sequence>
<keyword evidence="2" id="KW-1185">Reference proteome</keyword>
<proteinExistence type="predicted"/>
<dbReference type="Gene3D" id="3.40.1760.10">
    <property type="entry name" value="YfbM-like super family"/>
    <property type="match status" value="1"/>
</dbReference>
<dbReference type="AlphaFoldDB" id="A0A6M4PKT7"/>
<dbReference type="KEGG" id="sarg:HKX69_13175"/>
<name>A0A6M4PKT7_9ACTN</name>
<evidence type="ECO:0000313" key="2">
    <source>
        <dbReference type="Proteomes" id="UP000502641"/>
    </source>
</evidence>
<dbReference type="InterPro" id="IPR035944">
    <property type="entry name" value="YfbM-like_sf"/>
</dbReference>
<evidence type="ECO:0000313" key="1">
    <source>
        <dbReference type="EMBL" id="QJS10346.1"/>
    </source>
</evidence>
<accession>A0A6M4PKT7</accession>
<protein>
    <submittedName>
        <fullName evidence="1">DUF1877 family protein</fullName>
    </submittedName>
</protein>
<reference evidence="1 2" key="1">
    <citation type="submission" date="2020-05" db="EMBL/GenBank/DDBJ databases">
        <authorList>
            <person name="Li K."/>
        </authorList>
    </citation>
    <scope>NUCLEOTIDE SEQUENCE [LARGE SCALE GENOMIC DNA]</scope>
    <source>
        <strain evidence="2">jing01</strain>
    </source>
</reference>
<dbReference type="Proteomes" id="UP000502641">
    <property type="component" value="Chromosome"/>
</dbReference>
<dbReference type="RefSeq" id="WP_171153443.1">
    <property type="nucleotide sequence ID" value="NZ_CP053189.1"/>
</dbReference>
<organism evidence="1 2">
    <name type="scientific">Streptomyces argyrophylli</name>
    <dbReference type="NCBI Taxonomy" id="2726118"/>
    <lineage>
        <taxon>Bacteria</taxon>
        <taxon>Bacillati</taxon>
        <taxon>Actinomycetota</taxon>
        <taxon>Actinomycetes</taxon>
        <taxon>Kitasatosporales</taxon>
        <taxon>Streptomycetaceae</taxon>
        <taxon>Streptomyces</taxon>
    </lineage>
</organism>
<dbReference type="EMBL" id="CP053189">
    <property type="protein sequence ID" value="QJS10346.1"/>
    <property type="molecule type" value="Genomic_DNA"/>
</dbReference>
<gene>
    <name evidence="1" type="ORF">HKX69_13175</name>
</gene>